<dbReference type="OrthoDB" id="6597267at2759"/>
<protein>
    <submittedName>
        <fullName evidence="4">Uncharacterized protein LOC106741585</fullName>
    </submittedName>
</protein>
<dbReference type="RefSeq" id="XP_014469204.1">
    <property type="nucleotide sequence ID" value="XM_014613718.1"/>
</dbReference>
<keyword evidence="1" id="KW-0812">Transmembrane</keyword>
<evidence type="ECO:0000256" key="2">
    <source>
        <dbReference type="SAM" id="SignalP"/>
    </source>
</evidence>
<reference evidence="4" key="1">
    <citation type="submission" date="2025-08" db="UniProtKB">
        <authorList>
            <consortium name="RefSeq"/>
        </authorList>
    </citation>
    <scope>IDENTIFICATION</scope>
</reference>
<keyword evidence="1" id="KW-1133">Transmembrane helix</keyword>
<evidence type="ECO:0000256" key="1">
    <source>
        <dbReference type="SAM" id="Phobius"/>
    </source>
</evidence>
<keyword evidence="2" id="KW-0732">Signal</keyword>
<feature type="chain" id="PRO_5027790330" evidence="2">
    <location>
        <begin position="16"/>
        <end position="446"/>
    </location>
</feature>
<sequence>MHLLAIFSTICAISAQECFDDGNEFCINQDDILSIDLLPGTFLFTDQNGNTSNTSKLPTNESVDGSFDRALNEMDYHRKRMNEYLCHGYMAEEIFKEVSTPRIKRRPESSPNNNLRNFLSSDNVTIHDKLLSDEGSSKYKNWLQRTTTLDDIYRHYAPHKKIMKKQDAQHENIEEFDGEVTGFAMQAPLPTGKVGLHEPSHEGDTLSSSSGHHSFHYGPAYGHYHGDFGHHGNHFGHHGDFFPSIHEEYYYAPPAHHHDQEEEDHRPSYSKGKGDLSVKDFFEIALTALAFLAFGLFLIQLLMNANNNNPPMMMTTGRQRVKRHAIPVPLSSISNDDLNELSYRVLRSIEASMIAETDAGNCLRRMLCENNRYSRETNDGRRIWIPVWSLGMSWLSGRVLSRTPWSAMLDSVKASILGLGGIDCASFYPGCNLEKERIKRRRRKRK</sequence>
<keyword evidence="1" id="KW-0472">Membrane</keyword>
<gene>
    <name evidence="4" type="primary">LOC106741585</name>
</gene>
<feature type="transmembrane region" description="Helical" evidence="1">
    <location>
        <begin position="281"/>
        <end position="303"/>
    </location>
</feature>
<evidence type="ECO:0000313" key="3">
    <source>
        <dbReference type="Proteomes" id="UP000515204"/>
    </source>
</evidence>
<name>A0A6P3WU63_DINQU</name>
<evidence type="ECO:0000313" key="4">
    <source>
        <dbReference type="RefSeq" id="XP_014469204.1"/>
    </source>
</evidence>
<proteinExistence type="predicted"/>
<dbReference type="GeneID" id="106741585"/>
<keyword evidence="3" id="KW-1185">Reference proteome</keyword>
<dbReference type="Proteomes" id="UP000515204">
    <property type="component" value="Unplaced"/>
</dbReference>
<accession>A0A6P3WU63</accession>
<dbReference type="KEGG" id="dqu:106741585"/>
<dbReference type="AlphaFoldDB" id="A0A6P3WU63"/>
<feature type="signal peptide" evidence="2">
    <location>
        <begin position="1"/>
        <end position="15"/>
    </location>
</feature>
<organism evidence="3 4">
    <name type="scientific">Dinoponera quadriceps</name>
    <name type="common">South American ant</name>
    <dbReference type="NCBI Taxonomy" id="609295"/>
    <lineage>
        <taxon>Eukaryota</taxon>
        <taxon>Metazoa</taxon>
        <taxon>Ecdysozoa</taxon>
        <taxon>Arthropoda</taxon>
        <taxon>Hexapoda</taxon>
        <taxon>Insecta</taxon>
        <taxon>Pterygota</taxon>
        <taxon>Neoptera</taxon>
        <taxon>Endopterygota</taxon>
        <taxon>Hymenoptera</taxon>
        <taxon>Apocrita</taxon>
        <taxon>Aculeata</taxon>
        <taxon>Formicoidea</taxon>
        <taxon>Formicidae</taxon>
        <taxon>Ponerinae</taxon>
        <taxon>Ponerini</taxon>
        <taxon>Dinoponera</taxon>
    </lineage>
</organism>